<name>A0A9E7E823_9LILI</name>
<gene>
    <name evidence="1" type="ORF">MUK42_34246</name>
</gene>
<evidence type="ECO:0000313" key="1">
    <source>
        <dbReference type="EMBL" id="URD72066.1"/>
    </source>
</evidence>
<protein>
    <submittedName>
        <fullName evidence="1">Uncharacterized protein</fullName>
    </submittedName>
</protein>
<dbReference type="AlphaFoldDB" id="A0A9E7E823"/>
<dbReference type="EMBL" id="CP097502">
    <property type="protein sequence ID" value="URD72066.1"/>
    <property type="molecule type" value="Genomic_DNA"/>
</dbReference>
<organism evidence="1 2">
    <name type="scientific">Musa troglodytarum</name>
    <name type="common">fe'i banana</name>
    <dbReference type="NCBI Taxonomy" id="320322"/>
    <lineage>
        <taxon>Eukaryota</taxon>
        <taxon>Viridiplantae</taxon>
        <taxon>Streptophyta</taxon>
        <taxon>Embryophyta</taxon>
        <taxon>Tracheophyta</taxon>
        <taxon>Spermatophyta</taxon>
        <taxon>Magnoliopsida</taxon>
        <taxon>Liliopsida</taxon>
        <taxon>Zingiberales</taxon>
        <taxon>Musaceae</taxon>
        <taxon>Musa</taxon>
    </lineage>
</organism>
<accession>A0A9E7E823</accession>
<proteinExistence type="predicted"/>
<keyword evidence="2" id="KW-1185">Reference proteome</keyword>
<reference evidence="1" key="1">
    <citation type="submission" date="2022-05" db="EMBL/GenBank/DDBJ databases">
        <title>The Musa troglodytarum L. genome provides insights into the mechanism of non-climacteric behaviour and enrichment of carotenoids.</title>
        <authorList>
            <person name="Wang J."/>
        </authorList>
    </citation>
    <scope>NUCLEOTIDE SEQUENCE</scope>
    <source>
        <tissue evidence="1">Leaf</tissue>
    </source>
</reference>
<evidence type="ECO:0000313" key="2">
    <source>
        <dbReference type="Proteomes" id="UP001055439"/>
    </source>
</evidence>
<dbReference type="Proteomes" id="UP001055439">
    <property type="component" value="Chromosome 1"/>
</dbReference>
<sequence length="94" mass="10795">MILKTMDFQQRFCLIRRDLWSRAIRRGGRRSKELHMELYEELPGPITFIGSPALCFCCASSKASTLTAMGPRPEYDCIVINVTVDMTHLSRVKE</sequence>